<gene>
    <name evidence="2" type="ordered locus">Y11_00261</name>
</gene>
<evidence type="ECO:0000313" key="2">
    <source>
        <dbReference type="EMBL" id="CBY28155.1"/>
    </source>
</evidence>
<dbReference type="KEGG" id="yey:Y11_00261"/>
<dbReference type="PANTHER" id="PTHR34385">
    <property type="entry name" value="D-ALANYL-D-ALANINE CARBOXYPEPTIDASE"/>
    <property type="match status" value="1"/>
</dbReference>
<dbReference type="InterPro" id="IPR009045">
    <property type="entry name" value="Zn_M74/Hedgehog-like"/>
</dbReference>
<protein>
    <submittedName>
        <fullName evidence="2">D,D-carboxypeptidase family protein</fullName>
    </submittedName>
</protein>
<organism evidence="2 3">
    <name type="scientific">Yersinia enterocolitica subsp. palearctica serotype O:3 (strain DSM 13030 / CIP 106945 / Y11)</name>
    <dbReference type="NCBI Taxonomy" id="930944"/>
    <lineage>
        <taxon>Bacteria</taxon>
        <taxon>Pseudomonadati</taxon>
        <taxon>Pseudomonadota</taxon>
        <taxon>Gammaproteobacteria</taxon>
        <taxon>Enterobacterales</taxon>
        <taxon>Yersiniaceae</taxon>
        <taxon>Yersinia</taxon>
    </lineage>
</organism>
<dbReference type="HOGENOM" id="CLU_081855_0_0_6"/>
<keyword evidence="2" id="KW-0121">Carboxypeptidase</keyword>
<reference evidence="2 3" key="1">
    <citation type="journal article" date="2011" name="J. Bacteriol.">
        <title>Complete genome sequence of Yersinia enterocolitica subsp. palearctica serogroup O:3.</title>
        <authorList>
            <person name="Batzilla J."/>
            <person name="Hoper D."/>
            <person name="Antonenka U."/>
            <person name="Heesemann J."/>
            <person name="Rakin A."/>
        </authorList>
    </citation>
    <scope>NUCLEOTIDE SEQUENCE [LARGE SCALE GENOMIC DNA]</scope>
    <source>
        <strain evidence="3">DSM 13030 / CIP 106945 / Y11</strain>
    </source>
</reference>
<dbReference type="Proteomes" id="UP000008084">
    <property type="component" value="Chromosome"/>
</dbReference>
<dbReference type="PANTHER" id="PTHR34385:SF1">
    <property type="entry name" value="PEPTIDOGLYCAN L-ALANYL-D-GLUTAMATE ENDOPEPTIDASE CWLK"/>
    <property type="match status" value="1"/>
</dbReference>
<dbReference type="GO" id="GO:0006508">
    <property type="term" value="P:proteolysis"/>
    <property type="evidence" value="ECO:0007669"/>
    <property type="project" value="InterPro"/>
</dbReference>
<evidence type="ECO:0000313" key="3">
    <source>
        <dbReference type="Proteomes" id="UP000008084"/>
    </source>
</evidence>
<accession>A0A0H3NU74</accession>
<keyword evidence="2" id="KW-0645">Protease</keyword>
<sequence>MTMTANTLTPQMITGRSTEHLVVLTGNHRMQPQAVDAFLAMQRAAKVAGFDLQPASTFRDFDRQLAIWNGKFRGERPVLDKDSQPIDISQLDAASRCEAILRWSALPGASRHHWGSDLDIYDPSLLPLEAKLQLEPWEYQLGGYFYPLTQWLDTHMAEFGFYRPFSADTGGVAAEPWHLSYRPLATTAEHLLTPAILLEAWQSQDVAGSEWLTGHLPMIFSRFITIPNRFQAATNT</sequence>
<dbReference type="GO" id="GO:0004180">
    <property type="term" value="F:carboxypeptidase activity"/>
    <property type="evidence" value="ECO:0007669"/>
    <property type="project" value="UniProtKB-KW"/>
</dbReference>
<dbReference type="EMBL" id="FR729477">
    <property type="protein sequence ID" value="CBY28155.1"/>
    <property type="molecule type" value="Genomic_DNA"/>
</dbReference>
<evidence type="ECO:0000259" key="1">
    <source>
        <dbReference type="Pfam" id="PF02557"/>
    </source>
</evidence>
<dbReference type="InterPro" id="IPR052179">
    <property type="entry name" value="DD-CPase-like"/>
</dbReference>
<feature type="domain" description="D-alanyl-D-alanine carboxypeptidase-like core" evidence="1">
    <location>
        <begin position="28"/>
        <end position="183"/>
    </location>
</feature>
<dbReference type="Gene3D" id="3.30.1380.10">
    <property type="match status" value="1"/>
</dbReference>
<dbReference type="AlphaFoldDB" id="A0A0H3NU74"/>
<dbReference type="PATRIC" id="fig|930944.6.peg.24"/>
<dbReference type="CDD" id="cd14847">
    <property type="entry name" value="DD-carboxypeptidase_like"/>
    <property type="match status" value="1"/>
</dbReference>
<dbReference type="SUPFAM" id="SSF55166">
    <property type="entry name" value="Hedgehog/DD-peptidase"/>
    <property type="match status" value="1"/>
</dbReference>
<name>A0A0H3NU74_YERE1</name>
<dbReference type="InterPro" id="IPR003709">
    <property type="entry name" value="VanY-like_core_dom"/>
</dbReference>
<proteinExistence type="predicted"/>
<dbReference type="Pfam" id="PF02557">
    <property type="entry name" value="VanY"/>
    <property type="match status" value="1"/>
</dbReference>
<keyword evidence="2" id="KW-0378">Hydrolase</keyword>